<keyword evidence="1 3" id="KW-0597">Phosphoprotein</keyword>
<name>A0A6B2NKM5_9RHOB</name>
<organism evidence="5">
    <name type="scientific">Ruegeria sp. PrR005</name>
    <dbReference type="NCBI Taxonomy" id="2706882"/>
    <lineage>
        <taxon>Bacteria</taxon>
        <taxon>Pseudomonadati</taxon>
        <taxon>Pseudomonadota</taxon>
        <taxon>Alphaproteobacteria</taxon>
        <taxon>Rhodobacterales</taxon>
        <taxon>Roseobacteraceae</taxon>
        <taxon>Ruegeria</taxon>
    </lineage>
</organism>
<protein>
    <submittedName>
        <fullName evidence="5">Response regulator</fullName>
    </submittedName>
</protein>
<dbReference type="RefSeq" id="WP_164126852.1">
    <property type="nucleotide sequence ID" value="NZ_JAAGOX010000001.1"/>
</dbReference>
<dbReference type="AlphaFoldDB" id="A0A6B2NKM5"/>
<dbReference type="PROSITE" id="PS50110">
    <property type="entry name" value="RESPONSE_REGULATORY"/>
    <property type="match status" value="1"/>
</dbReference>
<dbReference type="GO" id="GO:0000160">
    <property type="term" value="P:phosphorelay signal transduction system"/>
    <property type="evidence" value="ECO:0007669"/>
    <property type="project" value="UniProtKB-KW"/>
</dbReference>
<sequence length="313" mass="34458">MRILAVDDEPSILELLTQILAAFGYDDVVTAANGRAALQILNSEPKPFDCLLLDVQMPQMNGIDLCQEVRKLPDYRFTPIIMVTAMVQKQYIDNAFEVGATDYVTKPFEFDDLRQRLSDAYRLAAERKSAILAMEAIEDAQGQDKCDREFDLGDPIFIDGIPGCFGLPEFENYVFKISTAHPLNSSVLAVKVDEAERIFETGTSADFRRAMTLAGKAIMAITQGARNYAAYWGNGVFLVVLDNDAAFDFGKLVGQVPTFATADSKDFPETGTVSLRIGEAVPLKAVNKLEALFLIDKAVESAETVYYSMAKVG</sequence>
<dbReference type="InterPro" id="IPR001789">
    <property type="entry name" value="Sig_transdc_resp-reg_receiver"/>
</dbReference>
<dbReference type="SMART" id="SM00448">
    <property type="entry name" value="REC"/>
    <property type="match status" value="1"/>
</dbReference>
<keyword evidence="2" id="KW-0902">Two-component regulatory system</keyword>
<dbReference type="SUPFAM" id="SSF52172">
    <property type="entry name" value="CheY-like"/>
    <property type="match status" value="1"/>
</dbReference>
<feature type="modified residue" description="4-aspartylphosphate" evidence="3">
    <location>
        <position position="54"/>
    </location>
</feature>
<evidence type="ECO:0000259" key="4">
    <source>
        <dbReference type="PROSITE" id="PS50110"/>
    </source>
</evidence>
<comment type="caution">
    <text evidence="5">The sequence shown here is derived from an EMBL/GenBank/DDBJ whole genome shotgun (WGS) entry which is preliminary data.</text>
</comment>
<accession>A0A6B2NKM5</accession>
<evidence type="ECO:0000256" key="1">
    <source>
        <dbReference type="ARBA" id="ARBA00022553"/>
    </source>
</evidence>
<dbReference type="Gene3D" id="3.40.50.2300">
    <property type="match status" value="1"/>
</dbReference>
<dbReference type="PANTHER" id="PTHR45339">
    <property type="entry name" value="HYBRID SIGNAL TRANSDUCTION HISTIDINE KINASE J"/>
    <property type="match status" value="1"/>
</dbReference>
<dbReference type="InterPro" id="IPR011006">
    <property type="entry name" value="CheY-like_superfamily"/>
</dbReference>
<proteinExistence type="predicted"/>
<evidence type="ECO:0000313" key="5">
    <source>
        <dbReference type="EMBL" id="NDW43523.1"/>
    </source>
</evidence>
<dbReference type="EMBL" id="JAAGOX010000001">
    <property type="protein sequence ID" value="NDW43523.1"/>
    <property type="molecule type" value="Genomic_DNA"/>
</dbReference>
<gene>
    <name evidence="5" type="ORF">G0P99_00955</name>
</gene>
<dbReference type="Pfam" id="PF00072">
    <property type="entry name" value="Response_reg"/>
    <property type="match status" value="1"/>
</dbReference>
<dbReference type="PANTHER" id="PTHR45339:SF1">
    <property type="entry name" value="HYBRID SIGNAL TRANSDUCTION HISTIDINE KINASE J"/>
    <property type="match status" value="1"/>
</dbReference>
<reference evidence="5" key="1">
    <citation type="submission" date="2020-02" db="EMBL/GenBank/DDBJ databases">
        <title>Delineation of the pyrene-degrading pathway in Roseobacter clade bacteria by genomic analysis.</title>
        <authorList>
            <person name="Zhou H."/>
            <person name="Wang H."/>
        </authorList>
    </citation>
    <scope>NUCLEOTIDE SEQUENCE</scope>
    <source>
        <strain evidence="5">PrR005</strain>
    </source>
</reference>
<feature type="domain" description="Response regulatory" evidence="4">
    <location>
        <begin position="2"/>
        <end position="121"/>
    </location>
</feature>
<evidence type="ECO:0000256" key="2">
    <source>
        <dbReference type="ARBA" id="ARBA00023012"/>
    </source>
</evidence>
<evidence type="ECO:0000256" key="3">
    <source>
        <dbReference type="PROSITE-ProRule" id="PRU00169"/>
    </source>
</evidence>